<evidence type="ECO:0000313" key="5">
    <source>
        <dbReference type="Proteomes" id="UP001652740"/>
    </source>
</evidence>
<comment type="similarity">
    <text evidence="1">Belongs to the AB hydrolase superfamily. AB hydrolase 2 family.</text>
</comment>
<dbReference type="InterPro" id="IPR003140">
    <property type="entry name" value="PLipase/COase/thioEstase"/>
</dbReference>
<feature type="domain" description="Phospholipase/carboxylesterase/thioesterase" evidence="4">
    <location>
        <begin position="17"/>
        <end position="224"/>
    </location>
</feature>
<evidence type="ECO:0000256" key="3">
    <source>
        <dbReference type="ARBA" id="ARBA00022801"/>
    </source>
</evidence>
<dbReference type="PANTHER" id="PTHR10655:SF17">
    <property type="entry name" value="LYSOPHOSPHOLIPASE-LIKE PROTEIN 1"/>
    <property type="match status" value="1"/>
</dbReference>
<dbReference type="KEGG" id="gmw:113521091"/>
<dbReference type="PANTHER" id="PTHR10655">
    <property type="entry name" value="LYSOPHOSPHOLIPASE-RELATED"/>
    <property type="match status" value="1"/>
</dbReference>
<proteinExistence type="inferred from homology"/>
<dbReference type="GO" id="GO:0008474">
    <property type="term" value="F:palmitoyl-(protein) hydrolase activity"/>
    <property type="evidence" value="ECO:0007669"/>
    <property type="project" value="UniProtKB-EC"/>
</dbReference>
<dbReference type="SUPFAM" id="SSF53474">
    <property type="entry name" value="alpha/beta-Hydrolases"/>
    <property type="match status" value="1"/>
</dbReference>
<dbReference type="AlphaFoldDB" id="A0A6J1WZA6"/>
<dbReference type="Proteomes" id="UP001652740">
    <property type="component" value="Unplaced"/>
</dbReference>
<accession>A0A6J1WZA6</accession>
<dbReference type="GO" id="GO:0005737">
    <property type="term" value="C:cytoplasm"/>
    <property type="evidence" value="ECO:0007669"/>
    <property type="project" value="TreeGrafter"/>
</dbReference>
<dbReference type="InParanoid" id="A0A6J1WZA6"/>
<evidence type="ECO:0000256" key="2">
    <source>
        <dbReference type="ARBA" id="ARBA00012423"/>
    </source>
</evidence>
<dbReference type="InterPro" id="IPR029058">
    <property type="entry name" value="AB_hydrolase_fold"/>
</dbReference>
<dbReference type="GeneID" id="113521091"/>
<dbReference type="FunCoup" id="A0A6J1WZA6">
    <property type="interactions" value="463"/>
</dbReference>
<reference evidence="6" key="1">
    <citation type="submission" date="2025-08" db="UniProtKB">
        <authorList>
            <consortium name="RefSeq"/>
        </authorList>
    </citation>
    <scope>IDENTIFICATION</scope>
    <source>
        <tissue evidence="6">Whole larvae</tissue>
    </source>
</reference>
<dbReference type="EC" id="3.1.2.22" evidence="2"/>
<keyword evidence="5" id="KW-1185">Reference proteome</keyword>
<gene>
    <name evidence="6" type="primary">LOC113521091</name>
</gene>
<dbReference type="Gene3D" id="3.40.50.1820">
    <property type="entry name" value="alpha/beta hydrolase"/>
    <property type="match status" value="1"/>
</dbReference>
<dbReference type="Pfam" id="PF02230">
    <property type="entry name" value="Abhydrolase_2"/>
    <property type="match status" value="1"/>
</dbReference>
<name>A0A6J1WZA6_GALME</name>
<evidence type="ECO:0000259" key="4">
    <source>
        <dbReference type="Pfam" id="PF02230"/>
    </source>
</evidence>
<evidence type="ECO:0000256" key="1">
    <source>
        <dbReference type="ARBA" id="ARBA00006499"/>
    </source>
</evidence>
<evidence type="ECO:0000313" key="6">
    <source>
        <dbReference type="RefSeq" id="XP_026762329.2"/>
    </source>
</evidence>
<keyword evidence="3" id="KW-0378">Hydrolase</keyword>
<dbReference type="RefSeq" id="XP_026762329.2">
    <property type="nucleotide sequence ID" value="XM_026906528.3"/>
</dbReference>
<sequence>MSKLGSLHFTKPTGPGHSATVIFFHGSGSSGANMKEWVRIMHKNFSFPYIKVLYPTAPLQPYTPCNGEKSNVWFDRFDISPMVPEKIESIAEIETEVKRLIKNENDVGIPSSRIIVGGFSMGGSLSYHTAFKWDTNLAGVFVMSSFLNHYSTVYQELQNDVRMSVPPLLQIHGESDYLVPFNWGQTTFNRLKELGVQGEFYAMERLGHSINRRGMTIVKEWIEKQLPEK</sequence>
<organism evidence="5 6">
    <name type="scientific">Galleria mellonella</name>
    <name type="common">Greater wax moth</name>
    <dbReference type="NCBI Taxonomy" id="7137"/>
    <lineage>
        <taxon>Eukaryota</taxon>
        <taxon>Metazoa</taxon>
        <taxon>Ecdysozoa</taxon>
        <taxon>Arthropoda</taxon>
        <taxon>Hexapoda</taxon>
        <taxon>Insecta</taxon>
        <taxon>Pterygota</taxon>
        <taxon>Neoptera</taxon>
        <taxon>Endopterygota</taxon>
        <taxon>Lepidoptera</taxon>
        <taxon>Glossata</taxon>
        <taxon>Ditrysia</taxon>
        <taxon>Pyraloidea</taxon>
        <taxon>Pyralidae</taxon>
        <taxon>Galleriinae</taxon>
        <taxon>Galleria</taxon>
    </lineage>
</organism>
<dbReference type="GO" id="GO:0052689">
    <property type="term" value="F:carboxylic ester hydrolase activity"/>
    <property type="evidence" value="ECO:0007669"/>
    <property type="project" value="TreeGrafter"/>
</dbReference>
<dbReference type="InterPro" id="IPR050565">
    <property type="entry name" value="LYPA1-2/EST-like"/>
</dbReference>
<protein>
    <recommendedName>
        <fullName evidence="2">palmitoyl-protein hydrolase</fullName>
        <ecNumber evidence="2">3.1.2.22</ecNumber>
    </recommendedName>
</protein>